<organism evidence="4 5">
    <name type="scientific">Nepenthes gracilis</name>
    <name type="common">Slender pitcher plant</name>
    <dbReference type="NCBI Taxonomy" id="150966"/>
    <lineage>
        <taxon>Eukaryota</taxon>
        <taxon>Viridiplantae</taxon>
        <taxon>Streptophyta</taxon>
        <taxon>Embryophyta</taxon>
        <taxon>Tracheophyta</taxon>
        <taxon>Spermatophyta</taxon>
        <taxon>Magnoliopsida</taxon>
        <taxon>eudicotyledons</taxon>
        <taxon>Gunneridae</taxon>
        <taxon>Pentapetalae</taxon>
        <taxon>Caryophyllales</taxon>
        <taxon>Nepenthaceae</taxon>
        <taxon>Nepenthes</taxon>
    </lineage>
</organism>
<dbReference type="Proteomes" id="UP001279734">
    <property type="component" value="Unassembled WGS sequence"/>
</dbReference>
<dbReference type="InterPro" id="IPR006865">
    <property type="entry name" value="DUF629"/>
</dbReference>
<evidence type="ECO:0000256" key="1">
    <source>
        <dbReference type="ARBA" id="ARBA00022786"/>
    </source>
</evidence>
<comment type="caution">
    <text evidence="4">The sequence shown here is derived from an EMBL/GenBank/DDBJ whole genome shotgun (WGS) entry which is preliminary data.</text>
</comment>
<reference evidence="4" key="1">
    <citation type="submission" date="2023-05" db="EMBL/GenBank/DDBJ databases">
        <title>Nepenthes gracilis genome sequencing.</title>
        <authorList>
            <person name="Fukushima K."/>
        </authorList>
    </citation>
    <scope>NUCLEOTIDE SEQUENCE</scope>
    <source>
        <strain evidence="4">SING2019-196</strain>
    </source>
</reference>
<dbReference type="EMBL" id="BSYO01000002">
    <property type="protein sequence ID" value="GMH01332.1"/>
    <property type="molecule type" value="Genomic_DNA"/>
</dbReference>
<dbReference type="AlphaFoldDB" id="A0AAD3XD39"/>
<evidence type="ECO:0000259" key="3">
    <source>
        <dbReference type="PROSITE" id="PS00028"/>
    </source>
</evidence>
<accession>A0AAD3XD39</accession>
<dbReference type="PANTHER" id="PTHR22975">
    <property type="entry name" value="UBIQUITIN SPECIFIC PROTEINASE"/>
    <property type="match status" value="1"/>
</dbReference>
<evidence type="ECO:0000256" key="2">
    <source>
        <dbReference type="ARBA" id="ARBA00022801"/>
    </source>
</evidence>
<proteinExistence type="predicted"/>
<dbReference type="GO" id="GO:0016787">
    <property type="term" value="F:hydrolase activity"/>
    <property type="evidence" value="ECO:0007669"/>
    <property type="project" value="UniProtKB-KW"/>
</dbReference>
<dbReference type="InterPro" id="IPR013087">
    <property type="entry name" value="Znf_C2H2_type"/>
</dbReference>
<sequence>MACEILSEALSFAEANKLWKFWACCCCGERFPDVISHMQHVMQEHMGKILPKMQSVLPQNVDSELVEMLLSCSWKPLDLAASVRLLEDQSKSKDPAFGDKCFEGNHKEQSKVCGNDSFCFEDAWGSFPEKENMLDGCNGCSSECEVHDKGLSSEFIECHRNPGSKVYNLPNGWPLSDDNSEEKIMLSQDASCLILDENSLPSYAFGNNIASATSAVGSEKGVQSCSGSLLSWTYAGPLTGEQLAIWLRMRKGKAQQGIEYLQMLGKECDHL</sequence>
<name>A0AAD3XD39_NEPGR</name>
<protein>
    <recommendedName>
        <fullName evidence="3">C2H2-type domain-containing protein</fullName>
    </recommendedName>
</protein>
<dbReference type="Pfam" id="PF04780">
    <property type="entry name" value="DUF629"/>
    <property type="match status" value="2"/>
</dbReference>
<dbReference type="InterPro" id="IPR052398">
    <property type="entry name" value="Ubiquitin_hydrolase_53/54"/>
</dbReference>
<evidence type="ECO:0000313" key="4">
    <source>
        <dbReference type="EMBL" id="GMH01332.1"/>
    </source>
</evidence>
<keyword evidence="5" id="KW-1185">Reference proteome</keyword>
<feature type="domain" description="C2H2-type" evidence="3">
    <location>
        <begin position="24"/>
        <end position="45"/>
    </location>
</feature>
<keyword evidence="2" id="KW-0378">Hydrolase</keyword>
<gene>
    <name evidence="4" type="ORF">Nepgr_003171</name>
</gene>
<keyword evidence="1" id="KW-0833">Ubl conjugation pathway</keyword>
<evidence type="ECO:0000313" key="5">
    <source>
        <dbReference type="Proteomes" id="UP001279734"/>
    </source>
</evidence>
<dbReference type="PROSITE" id="PS00028">
    <property type="entry name" value="ZINC_FINGER_C2H2_1"/>
    <property type="match status" value="1"/>
</dbReference>
<dbReference type="PANTHER" id="PTHR22975:SF9">
    <property type="entry name" value="ECHINUS SPLICE FORM 3"/>
    <property type="match status" value="1"/>
</dbReference>